<protein>
    <recommendedName>
        <fullName evidence="5">MobA-like NTP transferase domain-containing protein</fullName>
    </recommendedName>
</protein>
<organism evidence="6 7">
    <name type="scientific">Gaiella occulta</name>
    <dbReference type="NCBI Taxonomy" id="1002870"/>
    <lineage>
        <taxon>Bacteria</taxon>
        <taxon>Bacillati</taxon>
        <taxon>Actinomycetota</taxon>
        <taxon>Thermoleophilia</taxon>
        <taxon>Gaiellales</taxon>
        <taxon>Gaiellaceae</taxon>
        <taxon>Gaiella</taxon>
    </lineage>
</organism>
<accession>A0A7M2YX62</accession>
<feature type="domain" description="MobA-like NTP transferase" evidence="5">
    <location>
        <begin position="28"/>
        <end position="127"/>
    </location>
</feature>
<dbReference type="PANTHER" id="PTHR40392:SF1">
    <property type="entry name" value="2-PHOSPHO-L-LACTATE GUANYLYLTRANSFERASE"/>
    <property type="match status" value="1"/>
</dbReference>
<name>A0A7M2YX62_9ACTN</name>
<dbReference type="InterPro" id="IPR029044">
    <property type="entry name" value="Nucleotide-diphossugar_trans"/>
</dbReference>
<keyword evidence="2" id="KW-0548">Nucleotidyltransferase</keyword>
<evidence type="ECO:0000256" key="3">
    <source>
        <dbReference type="ARBA" id="ARBA00022741"/>
    </source>
</evidence>
<evidence type="ECO:0000313" key="6">
    <source>
        <dbReference type="EMBL" id="RDI74320.1"/>
    </source>
</evidence>
<dbReference type="InterPro" id="IPR025877">
    <property type="entry name" value="MobA-like_NTP_Trfase"/>
</dbReference>
<keyword evidence="1" id="KW-0808">Transferase</keyword>
<comment type="caution">
    <text evidence="6">The sequence shown here is derived from an EMBL/GenBank/DDBJ whole genome shotgun (WGS) entry which is preliminary data.</text>
</comment>
<evidence type="ECO:0000256" key="4">
    <source>
        <dbReference type="ARBA" id="ARBA00023134"/>
    </source>
</evidence>
<reference evidence="6 7" key="1">
    <citation type="submission" date="2018-07" db="EMBL/GenBank/DDBJ databases">
        <title>High-quality-draft genome sequence of Gaiella occulta.</title>
        <authorList>
            <person name="Severino R."/>
            <person name="Froufe H.J.C."/>
            <person name="Rainey F.A."/>
            <person name="Barroso C."/>
            <person name="Albuquerque L."/>
            <person name="Lobo-Da-Cunha A."/>
            <person name="Da Costa M.S."/>
            <person name="Egas C."/>
        </authorList>
    </citation>
    <scope>NUCLEOTIDE SEQUENCE [LARGE SCALE GENOMIC DNA]</scope>
    <source>
        <strain evidence="6 7">F2-233</strain>
    </source>
</reference>
<dbReference type="EMBL" id="QQZY01000004">
    <property type="protein sequence ID" value="RDI74320.1"/>
    <property type="molecule type" value="Genomic_DNA"/>
</dbReference>
<gene>
    <name evidence="6" type="ORF">Gocc_1896</name>
</gene>
<dbReference type="GO" id="GO:0043814">
    <property type="term" value="F:phospholactate guanylyltransferase activity"/>
    <property type="evidence" value="ECO:0007669"/>
    <property type="project" value="InterPro"/>
</dbReference>
<dbReference type="GO" id="GO:0005525">
    <property type="term" value="F:GTP binding"/>
    <property type="evidence" value="ECO:0007669"/>
    <property type="project" value="UniProtKB-KW"/>
</dbReference>
<dbReference type="Pfam" id="PF12804">
    <property type="entry name" value="NTP_transf_3"/>
    <property type="match status" value="1"/>
</dbReference>
<dbReference type="SUPFAM" id="SSF53448">
    <property type="entry name" value="Nucleotide-diphospho-sugar transferases"/>
    <property type="match status" value="1"/>
</dbReference>
<keyword evidence="7" id="KW-1185">Reference proteome</keyword>
<dbReference type="AlphaFoldDB" id="A0A7M2YX62"/>
<reference evidence="7" key="2">
    <citation type="journal article" date="2019" name="MicrobiologyOpen">
        <title>High-quality draft genome sequence of Gaiella occulta isolated from a 150 meter deep mineral water borehole and comparison with the genome sequences of other deep-branching lineages of the phylum Actinobacteria.</title>
        <authorList>
            <person name="Severino R."/>
            <person name="Froufe H.J.C."/>
            <person name="Barroso C."/>
            <person name="Albuquerque L."/>
            <person name="Lobo-da-Cunha A."/>
            <person name="da Costa M.S."/>
            <person name="Egas C."/>
        </authorList>
    </citation>
    <scope>NUCLEOTIDE SEQUENCE [LARGE SCALE GENOMIC DNA]</scope>
    <source>
        <strain evidence="7">F2-233</strain>
    </source>
</reference>
<sequence>MPTVVVPFRSGGKSRLPAELRVEVALAMLGDVLEAAACYADRVRLVTDDGAAAVVAEALAVEVVADPGGGQGAAVLAALAGVDGVCLVVNADVPRLRPSDLAALAIAPRGGAVAIVAARDGTTNALGLPYAEAFRPLYGPGSAAQFRAHASALGLVHHDLGLPNLQDDVDTLDDLDRVGLRAGPRTRAVCEAVA</sequence>
<dbReference type="RefSeq" id="WP_114796324.1">
    <property type="nucleotide sequence ID" value="NZ_QQZY01000004.1"/>
</dbReference>
<dbReference type="InterPro" id="IPR002835">
    <property type="entry name" value="CofC"/>
</dbReference>
<evidence type="ECO:0000259" key="5">
    <source>
        <dbReference type="Pfam" id="PF12804"/>
    </source>
</evidence>
<evidence type="ECO:0000256" key="1">
    <source>
        <dbReference type="ARBA" id="ARBA00022679"/>
    </source>
</evidence>
<evidence type="ECO:0000313" key="7">
    <source>
        <dbReference type="Proteomes" id="UP000254134"/>
    </source>
</evidence>
<proteinExistence type="predicted"/>
<keyword evidence="4" id="KW-0342">GTP-binding</keyword>
<dbReference type="Gene3D" id="3.90.550.10">
    <property type="entry name" value="Spore Coat Polysaccharide Biosynthesis Protein SpsA, Chain A"/>
    <property type="match status" value="1"/>
</dbReference>
<evidence type="ECO:0000256" key="2">
    <source>
        <dbReference type="ARBA" id="ARBA00022695"/>
    </source>
</evidence>
<dbReference type="PANTHER" id="PTHR40392">
    <property type="entry name" value="2-PHOSPHO-L-LACTATE GUANYLYLTRANSFERASE"/>
    <property type="match status" value="1"/>
</dbReference>
<dbReference type="Proteomes" id="UP000254134">
    <property type="component" value="Unassembled WGS sequence"/>
</dbReference>
<keyword evidence="3" id="KW-0547">Nucleotide-binding</keyword>